<keyword evidence="1" id="KW-0175">Coiled coil</keyword>
<gene>
    <name evidence="3" type="ORF">METZ01_LOCUS117325</name>
</gene>
<dbReference type="EMBL" id="UINC01015283">
    <property type="protein sequence ID" value="SVA64471.1"/>
    <property type="molecule type" value="Genomic_DNA"/>
</dbReference>
<accession>A0A381XJ24</accession>
<evidence type="ECO:0000256" key="1">
    <source>
        <dbReference type="SAM" id="Coils"/>
    </source>
</evidence>
<feature type="region of interest" description="Disordered" evidence="2">
    <location>
        <begin position="129"/>
        <end position="149"/>
    </location>
</feature>
<protein>
    <recommendedName>
        <fullName evidence="4">VWA domain-containing protein</fullName>
    </recommendedName>
</protein>
<evidence type="ECO:0000256" key="2">
    <source>
        <dbReference type="SAM" id="MobiDB-lite"/>
    </source>
</evidence>
<name>A0A381XJ24_9ZZZZ</name>
<proteinExistence type="predicted"/>
<reference evidence="3" key="1">
    <citation type="submission" date="2018-05" db="EMBL/GenBank/DDBJ databases">
        <authorList>
            <person name="Lanie J.A."/>
            <person name="Ng W.-L."/>
            <person name="Kazmierczak K.M."/>
            <person name="Andrzejewski T.M."/>
            <person name="Davidsen T.M."/>
            <person name="Wayne K.J."/>
            <person name="Tettelin H."/>
            <person name="Glass J.I."/>
            <person name="Rusch D."/>
            <person name="Podicherti R."/>
            <person name="Tsui H.-C.T."/>
            <person name="Winkler M.E."/>
        </authorList>
    </citation>
    <scope>NUCLEOTIDE SEQUENCE</scope>
</reference>
<dbReference type="AlphaFoldDB" id="A0A381XJ24"/>
<feature type="coiled-coil region" evidence="1">
    <location>
        <begin position="340"/>
        <end position="399"/>
    </location>
</feature>
<evidence type="ECO:0000313" key="3">
    <source>
        <dbReference type="EMBL" id="SVA64471.1"/>
    </source>
</evidence>
<organism evidence="3">
    <name type="scientific">marine metagenome</name>
    <dbReference type="NCBI Taxonomy" id="408172"/>
    <lineage>
        <taxon>unclassified sequences</taxon>
        <taxon>metagenomes</taxon>
        <taxon>ecological metagenomes</taxon>
    </lineage>
</organism>
<sequence>MARSLNRYSAWDGSQKIELDADQILSALSEDLMEFGDLQQAMRYLMQRGMETEDGNDIRGLRDLLQQLKGQRRQRLERFDMSSIMDDIKRQLDEILDMERQTINEWVDRKEDPDDARKFMADLMQDLESNPQTDQAPEGSEDGNFSNKVLGNIGEQNKDFVSNLPDDTAGKIKDLQDYEFLNTDAQKKFLKLVDDLRKAMTQSFFKDIKQMVDQMSDGDIERMKDMVKDLNDMLVRKIAGEDPGFEEFMEKYGDMFGDNPPKSLDELLEQMQQQMAATQSLFNSMSPGQQQQLQDTMQGKFGDPKLEAELAKLAKELDFLNPQGKQYNFSGHEEIDLLAAMELMREMADLDQLEQQMQRAQYDGKVDNIDPDKLQELLGDEALENLEEMKKMLEILEKAGYVTKEGNKWELTPRGTRSLGQKALVEIYSGLKKQSLGNHEVPEEGRFGERIEESKPYEFGDPFHLHMSRTIRNAIDRDGPGTPIKLKTDDFEIYRSELITQTATVLMVDLSWSMALRGSFQSAKKVALALHNLISSAYPCDSLYVLGFSAYAKEIKPHDLPYLQYDDYLLGTNMQHALILAEKLLAK</sequence>
<feature type="non-terminal residue" evidence="3">
    <location>
        <position position="587"/>
    </location>
</feature>
<evidence type="ECO:0008006" key="4">
    <source>
        <dbReference type="Google" id="ProtNLM"/>
    </source>
</evidence>